<feature type="domain" description="MADS-box" evidence="9">
    <location>
        <begin position="2"/>
        <end position="51"/>
    </location>
</feature>
<dbReference type="PANTHER" id="PTHR48019">
    <property type="entry name" value="SERUM RESPONSE FACTOR HOMOLOG"/>
    <property type="match status" value="1"/>
</dbReference>
<dbReference type="Proteomes" id="UP000315295">
    <property type="component" value="Unassembled WGS sequence"/>
</dbReference>
<dbReference type="Gene3D" id="3.40.1810.10">
    <property type="entry name" value="Transcription factor, MADS-box"/>
    <property type="match status" value="1"/>
</dbReference>
<sequence length="474" mass="54710">MARRKKVKLAYIINDACRKASYNKRKKGFVKKMKEISILCDVPVCGILYSQYESRPIVWPNPLEVQRLITRFRNMPEERNKKMVNHEMFLKQRIEKEQEKLNKLKKENREKQIRMLMNQCLAGRPLTGLNLDGLSDMDCMIKGSLTEIVTQIKSRKEKELAEMNQPQVAPPQVLAATTDQNMHAAMETQVFDQSNIYTKQTVSCTAVTNTRGNRQNASPHVTHVTWSHSRLIVLQRENLSSTTTTGNTSETEIENARGSTTTTTMRRIITARNNTVLSLHRPNLPPKRQHWRNLPPLQHQLLWQKRRLQRRIPNRRRITITRSRRQRHPGVPVYRYVLSARNLFFNNVFSVNDRGSLLAATRFELKELAKEYDVELDAVLTVLGYVYSGKLRLLPKAFTSAWTTLALMSLVDQWFMLPRLVNTCCRGSNGPISQLNSGDGRESPGECSSSRFGSRVDSHRLQVAVLLPHYSRRF</sequence>
<comment type="pathway">
    <text evidence="2">Protein modification; protein ubiquitination.</text>
</comment>
<dbReference type="InterPro" id="IPR050142">
    <property type="entry name" value="MADS-box/MEF2_TF"/>
</dbReference>
<keyword evidence="6" id="KW-0539">Nucleus</keyword>
<organism evidence="11 12">
    <name type="scientific">Malus baccata</name>
    <name type="common">Siberian crab apple</name>
    <name type="synonym">Pyrus baccata</name>
    <dbReference type="NCBI Taxonomy" id="106549"/>
    <lineage>
        <taxon>Eukaryota</taxon>
        <taxon>Viridiplantae</taxon>
        <taxon>Streptophyta</taxon>
        <taxon>Embryophyta</taxon>
        <taxon>Tracheophyta</taxon>
        <taxon>Spermatophyta</taxon>
        <taxon>Magnoliopsida</taxon>
        <taxon>eudicotyledons</taxon>
        <taxon>Gunneridae</taxon>
        <taxon>Pentapetalae</taxon>
        <taxon>rosids</taxon>
        <taxon>fabids</taxon>
        <taxon>Rosales</taxon>
        <taxon>Rosaceae</taxon>
        <taxon>Amygdaloideae</taxon>
        <taxon>Maleae</taxon>
        <taxon>Malus</taxon>
    </lineage>
</organism>
<dbReference type="InterPro" id="IPR011333">
    <property type="entry name" value="SKP1/BTB/POZ_sf"/>
</dbReference>
<dbReference type="Gene3D" id="3.30.710.10">
    <property type="entry name" value="Potassium Channel Kv1.1, Chain A"/>
    <property type="match status" value="1"/>
</dbReference>
<feature type="region of interest" description="Disordered" evidence="8">
    <location>
        <begin position="433"/>
        <end position="453"/>
    </location>
</feature>
<dbReference type="PRINTS" id="PR00404">
    <property type="entry name" value="MADSDOMAIN"/>
</dbReference>
<keyword evidence="3" id="KW-0805">Transcription regulation</keyword>
<evidence type="ECO:0000256" key="3">
    <source>
        <dbReference type="ARBA" id="ARBA00023015"/>
    </source>
</evidence>
<dbReference type="STRING" id="106549.A0A540KSK2"/>
<keyword evidence="7" id="KW-0175">Coiled coil</keyword>
<dbReference type="GO" id="GO:0046983">
    <property type="term" value="F:protein dimerization activity"/>
    <property type="evidence" value="ECO:0007669"/>
    <property type="project" value="InterPro"/>
</dbReference>
<dbReference type="AlphaFoldDB" id="A0A540KSK2"/>
<dbReference type="InterPro" id="IPR000210">
    <property type="entry name" value="BTB/POZ_dom"/>
</dbReference>
<dbReference type="PROSITE" id="PS50097">
    <property type="entry name" value="BTB"/>
    <property type="match status" value="1"/>
</dbReference>
<evidence type="ECO:0000256" key="2">
    <source>
        <dbReference type="ARBA" id="ARBA00004906"/>
    </source>
</evidence>
<gene>
    <name evidence="11" type="ORF">C1H46_037438</name>
</gene>
<dbReference type="GO" id="GO:0000987">
    <property type="term" value="F:cis-regulatory region sequence-specific DNA binding"/>
    <property type="evidence" value="ECO:0007669"/>
    <property type="project" value="InterPro"/>
</dbReference>
<evidence type="ECO:0000256" key="7">
    <source>
        <dbReference type="SAM" id="Coils"/>
    </source>
</evidence>
<dbReference type="InterPro" id="IPR036879">
    <property type="entry name" value="TF_MADSbox_sf"/>
</dbReference>
<evidence type="ECO:0000313" key="12">
    <source>
        <dbReference type="Proteomes" id="UP000315295"/>
    </source>
</evidence>
<dbReference type="Pfam" id="PF00319">
    <property type="entry name" value="SRF-TF"/>
    <property type="match status" value="1"/>
</dbReference>
<dbReference type="SUPFAM" id="SSF55455">
    <property type="entry name" value="SRF-like"/>
    <property type="match status" value="1"/>
</dbReference>
<evidence type="ECO:0000256" key="8">
    <source>
        <dbReference type="SAM" id="MobiDB-lite"/>
    </source>
</evidence>
<evidence type="ECO:0000313" key="11">
    <source>
        <dbReference type="EMBL" id="TQD76992.1"/>
    </source>
</evidence>
<evidence type="ECO:0000256" key="4">
    <source>
        <dbReference type="ARBA" id="ARBA00023125"/>
    </source>
</evidence>
<dbReference type="InterPro" id="IPR002100">
    <property type="entry name" value="TF_MADSbox"/>
</dbReference>
<reference evidence="11 12" key="1">
    <citation type="journal article" date="2019" name="G3 (Bethesda)">
        <title>Sequencing of a Wild Apple (Malus baccata) Genome Unravels the Differences Between Cultivated and Wild Apple Species Regarding Disease Resistance and Cold Tolerance.</title>
        <authorList>
            <person name="Chen X."/>
        </authorList>
    </citation>
    <scope>NUCLEOTIDE SEQUENCE [LARGE SCALE GENOMIC DNA]</scope>
    <source>
        <strain evidence="12">cv. Shandingzi</strain>
        <tissue evidence="11">Leaves</tissue>
    </source>
</reference>
<comment type="caution">
    <text evidence="11">The sequence shown here is derived from an EMBL/GenBank/DDBJ whole genome shotgun (WGS) entry which is preliminary data.</text>
</comment>
<dbReference type="EMBL" id="VIEB01000992">
    <property type="protein sequence ID" value="TQD76992.1"/>
    <property type="molecule type" value="Genomic_DNA"/>
</dbReference>
<comment type="subcellular location">
    <subcellularLocation>
        <location evidence="1">Nucleus</location>
    </subcellularLocation>
</comment>
<accession>A0A540KSK2</accession>
<dbReference type="GO" id="GO:0000981">
    <property type="term" value="F:DNA-binding transcription factor activity, RNA polymerase II-specific"/>
    <property type="evidence" value="ECO:0007669"/>
    <property type="project" value="InterPro"/>
</dbReference>
<dbReference type="GO" id="GO:0045944">
    <property type="term" value="P:positive regulation of transcription by RNA polymerase II"/>
    <property type="evidence" value="ECO:0007669"/>
    <property type="project" value="InterPro"/>
</dbReference>
<keyword evidence="4" id="KW-0238">DNA-binding</keyword>
<keyword evidence="12" id="KW-1185">Reference proteome</keyword>
<dbReference type="SMART" id="SM00432">
    <property type="entry name" value="MADS"/>
    <property type="match status" value="1"/>
</dbReference>
<evidence type="ECO:0000256" key="5">
    <source>
        <dbReference type="ARBA" id="ARBA00023163"/>
    </source>
</evidence>
<name>A0A540KSK2_MALBA</name>
<dbReference type="PROSITE" id="PS50066">
    <property type="entry name" value="MADS_BOX_2"/>
    <property type="match status" value="1"/>
</dbReference>
<protein>
    <recommendedName>
        <fullName evidence="13">MADS-box domain-containing protein</fullName>
    </recommendedName>
</protein>
<evidence type="ECO:0000256" key="6">
    <source>
        <dbReference type="ARBA" id="ARBA00023242"/>
    </source>
</evidence>
<dbReference type="InterPro" id="IPR033897">
    <property type="entry name" value="SRF-like_MADS-box"/>
</dbReference>
<proteinExistence type="predicted"/>
<keyword evidence="5" id="KW-0804">Transcription</keyword>
<evidence type="ECO:0000256" key="1">
    <source>
        <dbReference type="ARBA" id="ARBA00004123"/>
    </source>
</evidence>
<feature type="region of interest" description="Disordered" evidence="8">
    <location>
        <begin position="240"/>
        <end position="261"/>
    </location>
</feature>
<feature type="coiled-coil region" evidence="7">
    <location>
        <begin position="87"/>
        <end position="114"/>
    </location>
</feature>
<feature type="compositionally biased region" description="Low complexity" evidence="8">
    <location>
        <begin position="240"/>
        <end position="250"/>
    </location>
</feature>
<evidence type="ECO:0000259" key="9">
    <source>
        <dbReference type="PROSITE" id="PS50066"/>
    </source>
</evidence>
<dbReference type="GO" id="GO:0005634">
    <property type="term" value="C:nucleus"/>
    <property type="evidence" value="ECO:0007669"/>
    <property type="project" value="UniProtKB-SubCell"/>
</dbReference>
<feature type="domain" description="BTB" evidence="10">
    <location>
        <begin position="316"/>
        <end position="395"/>
    </location>
</feature>
<evidence type="ECO:0008006" key="13">
    <source>
        <dbReference type="Google" id="ProtNLM"/>
    </source>
</evidence>
<evidence type="ECO:0000259" key="10">
    <source>
        <dbReference type="PROSITE" id="PS50097"/>
    </source>
</evidence>
<dbReference type="CDD" id="cd00266">
    <property type="entry name" value="MADS_SRF_like"/>
    <property type="match status" value="1"/>
</dbReference>